<feature type="compositionally biased region" description="Basic and acidic residues" evidence="1">
    <location>
        <begin position="194"/>
        <end position="205"/>
    </location>
</feature>
<name>D8TRZ0_VOLCA</name>
<feature type="region of interest" description="Disordered" evidence="1">
    <location>
        <begin position="175"/>
        <end position="220"/>
    </location>
</feature>
<feature type="compositionally biased region" description="Polar residues" evidence="1">
    <location>
        <begin position="208"/>
        <end position="219"/>
    </location>
</feature>
<dbReference type="EMBL" id="GL378334">
    <property type="protein sequence ID" value="EFJ49733.1"/>
    <property type="molecule type" value="Genomic_DNA"/>
</dbReference>
<dbReference type="KEGG" id="vcn:VOLCADRAFT_89487"/>
<organism evidence="3">
    <name type="scientific">Volvox carteri f. nagariensis</name>
    <dbReference type="NCBI Taxonomy" id="3068"/>
    <lineage>
        <taxon>Eukaryota</taxon>
        <taxon>Viridiplantae</taxon>
        <taxon>Chlorophyta</taxon>
        <taxon>core chlorophytes</taxon>
        <taxon>Chlorophyceae</taxon>
        <taxon>CS clade</taxon>
        <taxon>Chlamydomonadales</taxon>
        <taxon>Volvocaceae</taxon>
        <taxon>Volvox</taxon>
    </lineage>
</organism>
<protein>
    <submittedName>
        <fullName evidence="2">Uncharacterized protein</fullName>
    </submittedName>
</protein>
<keyword evidence="3" id="KW-1185">Reference proteome</keyword>
<dbReference type="AlphaFoldDB" id="D8TRZ0"/>
<dbReference type="InParanoid" id="D8TRZ0"/>
<accession>D8TRZ0</accession>
<sequence>MTPSVVSPIHDILQHLATKHQQYLCIQHSQAATPTRMAEAAAALPCGCSSQGMPDQPADCCECCCGPTAPPPAQHRQRAPGLSAILALTQLQSLGLYGVHVGAPALDGHMATGGSGGKAKAATPATCAARGTAEAEAGGELAKLAQARGQFGSSNSLRNQATEPGRGTLAAARGISGVEDGNPGGGCHGNPGGDIRDGGDDHAYGNDDGNTIRRSSSGSNGEGVFVGARLRNSFGAGGHSVGVAEDAEAAVSHLRLRLCCGDMGSAFFPTPVLLQAARNALPRLRRFGFRVLSSWQPVPHTLCNWVAADPRVPGRLSCIRGAPMQPDQSIFIWQDFDWHLWECCGGGGHAAPPCVPAQSQSGAPTVLLMVDPSELGELLQPCTLGAVSELRRLALLDILRPPGCCEPPQRVSGPPYDPSDSLTQLLHRPQSEVTRERLVHSPQWLDVILPQLPSAPRPSSPRVPCRGEQGLIQETTAPDFVDVGAAEAPVQEGTQRMGDSATQAGANKHAGVLSGSEVTARHGDHNGDGGTGRLPVCSSAGRTAAPLAMAMAVPWFGGVRERKALELRNLVHNMSLPVSAQEKDQPQLKQLIPHRNQHHQHHQHH</sequence>
<evidence type="ECO:0000313" key="2">
    <source>
        <dbReference type="EMBL" id="EFJ49733.1"/>
    </source>
</evidence>
<evidence type="ECO:0000256" key="1">
    <source>
        <dbReference type="SAM" id="MobiDB-lite"/>
    </source>
</evidence>
<proteinExistence type="predicted"/>
<reference evidence="2 3" key="1">
    <citation type="journal article" date="2010" name="Science">
        <title>Genomic analysis of organismal complexity in the multicellular green alga Volvox carteri.</title>
        <authorList>
            <person name="Prochnik S.E."/>
            <person name="Umen J."/>
            <person name="Nedelcu A.M."/>
            <person name="Hallmann A."/>
            <person name="Miller S.M."/>
            <person name="Nishii I."/>
            <person name="Ferris P."/>
            <person name="Kuo A."/>
            <person name="Mitros T."/>
            <person name="Fritz-Laylin L.K."/>
            <person name="Hellsten U."/>
            <person name="Chapman J."/>
            <person name="Simakov O."/>
            <person name="Rensing S.A."/>
            <person name="Terry A."/>
            <person name="Pangilinan J."/>
            <person name="Kapitonov V."/>
            <person name="Jurka J."/>
            <person name="Salamov A."/>
            <person name="Shapiro H."/>
            <person name="Schmutz J."/>
            <person name="Grimwood J."/>
            <person name="Lindquist E."/>
            <person name="Lucas S."/>
            <person name="Grigoriev I.V."/>
            <person name="Schmitt R."/>
            <person name="Kirk D."/>
            <person name="Rokhsar D.S."/>
        </authorList>
    </citation>
    <scope>NUCLEOTIDE SEQUENCE [LARGE SCALE GENOMIC DNA]</scope>
    <source>
        <strain evidence="3">f. Nagariensis / Eve</strain>
    </source>
</reference>
<dbReference type="GeneID" id="9623815"/>
<evidence type="ECO:0000313" key="3">
    <source>
        <dbReference type="Proteomes" id="UP000001058"/>
    </source>
</evidence>
<dbReference type="RefSeq" id="XP_002949240.1">
    <property type="nucleotide sequence ID" value="XM_002949194.1"/>
</dbReference>
<gene>
    <name evidence="2" type="ORF">VOLCADRAFT_89487</name>
</gene>
<feature type="compositionally biased region" description="Gly residues" evidence="1">
    <location>
        <begin position="182"/>
        <end position="192"/>
    </location>
</feature>
<dbReference type="Proteomes" id="UP000001058">
    <property type="component" value="Unassembled WGS sequence"/>
</dbReference>